<proteinExistence type="predicted"/>
<gene>
    <name evidence="2" type="ORF">F1193_13220</name>
</gene>
<accession>A0A5M6HQX4</accession>
<dbReference type="EMBL" id="VWPL01000027">
    <property type="protein sequence ID" value="KAA5598274.1"/>
    <property type="molecule type" value="Genomic_DNA"/>
</dbReference>
<dbReference type="RefSeq" id="WP_150098279.1">
    <property type="nucleotide sequence ID" value="NZ_VWPL01000027.1"/>
</dbReference>
<organism evidence="2 3">
    <name type="scientific">Blastochloris sulfoviridis</name>
    <dbReference type="NCBI Taxonomy" id="50712"/>
    <lineage>
        <taxon>Bacteria</taxon>
        <taxon>Pseudomonadati</taxon>
        <taxon>Pseudomonadota</taxon>
        <taxon>Alphaproteobacteria</taxon>
        <taxon>Hyphomicrobiales</taxon>
        <taxon>Blastochloridaceae</taxon>
        <taxon>Blastochloris</taxon>
    </lineage>
</organism>
<evidence type="ECO:0000313" key="3">
    <source>
        <dbReference type="Proteomes" id="UP000323886"/>
    </source>
</evidence>
<name>A0A5M6HQX4_9HYPH</name>
<reference evidence="2 3" key="1">
    <citation type="submission" date="2019-09" db="EMBL/GenBank/DDBJ databases">
        <title>Draft Whole-Genome sequence of Blastochloris sulfoviridis DSM 729.</title>
        <authorList>
            <person name="Meyer T.E."/>
            <person name="Kyndt J.A."/>
        </authorList>
    </citation>
    <scope>NUCLEOTIDE SEQUENCE [LARGE SCALE GENOMIC DNA]</scope>
    <source>
        <strain evidence="2 3">DSM 729</strain>
    </source>
</reference>
<dbReference type="AlphaFoldDB" id="A0A5M6HQX4"/>
<dbReference type="Proteomes" id="UP000323886">
    <property type="component" value="Unassembled WGS sequence"/>
</dbReference>
<evidence type="ECO:0000313" key="2">
    <source>
        <dbReference type="EMBL" id="KAA5598274.1"/>
    </source>
</evidence>
<evidence type="ECO:0000259" key="1">
    <source>
        <dbReference type="Pfam" id="PF08448"/>
    </source>
</evidence>
<sequence>MYCEFHDEEISARAGAKEIAELVALYTKSANGTGRPSLAAIGRDKIDAYLEDLAILQPVGGDFIYRHYGANVAEIAGTDMTGRRVSEFEGKVAEFFRACYDRALKSGRPLHTLHCTLDEADSHLWERLLLPVTDEEGNDLLVVFNSSQEAHFAADLADTPALANLSKGTGKYVDVHQVGMVSC</sequence>
<feature type="domain" description="PAS fold-4" evidence="1">
    <location>
        <begin position="62"/>
        <end position="143"/>
    </location>
</feature>
<protein>
    <submittedName>
        <fullName evidence="2">PAS domain-containing protein</fullName>
    </submittedName>
</protein>
<comment type="caution">
    <text evidence="2">The sequence shown here is derived from an EMBL/GenBank/DDBJ whole genome shotgun (WGS) entry which is preliminary data.</text>
</comment>
<dbReference type="Pfam" id="PF08448">
    <property type="entry name" value="PAS_4"/>
    <property type="match status" value="1"/>
</dbReference>
<keyword evidence="3" id="KW-1185">Reference proteome</keyword>
<dbReference type="InterPro" id="IPR013656">
    <property type="entry name" value="PAS_4"/>
</dbReference>
<dbReference type="OrthoDB" id="9812260at2"/>